<evidence type="ECO:0000313" key="2">
    <source>
        <dbReference type="EMBL" id="KKE84026.1"/>
    </source>
</evidence>
<organism evidence="2 3">
    <name type="scientific">Pseudoalteromonas luteoviolacea S4054</name>
    <dbReference type="NCBI Taxonomy" id="1129367"/>
    <lineage>
        <taxon>Bacteria</taxon>
        <taxon>Pseudomonadati</taxon>
        <taxon>Pseudomonadota</taxon>
        <taxon>Gammaproteobacteria</taxon>
        <taxon>Alteromonadales</taxon>
        <taxon>Pseudoalteromonadaceae</taxon>
        <taxon>Pseudoalteromonas</taxon>
    </lineage>
</organism>
<dbReference type="Proteomes" id="UP000033434">
    <property type="component" value="Unassembled WGS sequence"/>
</dbReference>
<accession>A0A0F6ADY1</accession>
<dbReference type="RefSeq" id="WP_046355756.1">
    <property type="nucleotide sequence ID" value="NZ_AUXW01000139.1"/>
</dbReference>
<dbReference type="Pfam" id="PF13649">
    <property type="entry name" value="Methyltransf_25"/>
    <property type="match status" value="1"/>
</dbReference>
<dbReference type="PATRIC" id="fig|1129367.4.peg.2086"/>
<dbReference type="EMBL" id="AUXW01000139">
    <property type="protein sequence ID" value="KKE84026.1"/>
    <property type="molecule type" value="Genomic_DNA"/>
</dbReference>
<evidence type="ECO:0000313" key="3">
    <source>
        <dbReference type="Proteomes" id="UP000033434"/>
    </source>
</evidence>
<name>A0A0F6ADY1_9GAMM</name>
<dbReference type="SUPFAM" id="SSF53335">
    <property type="entry name" value="S-adenosyl-L-methionine-dependent methyltransferases"/>
    <property type="match status" value="1"/>
</dbReference>
<reference evidence="2 3" key="1">
    <citation type="journal article" date="2015" name="BMC Genomics">
        <title>Genome mining reveals unlocked bioactive potential of marine Gram-negative bacteria.</title>
        <authorList>
            <person name="Machado H."/>
            <person name="Sonnenschein E.C."/>
            <person name="Melchiorsen J."/>
            <person name="Gram L."/>
        </authorList>
    </citation>
    <scope>NUCLEOTIDE SEQUENCE [LARGE SCALE GENOMIC DNA]</scope>
    <source>
        <strain evidence="2 3">S4054</strain>
    </source>
</reference>
<protein>
    <recommendedName>
        <fullName evidence="1">Methyltransferase domain-containing protein</fullName>
    </recommendedName>
</protein>
<gene>
    <name evidence="2" type="ORF">N479_11480</name>
</gene>
<sequence>MIHENLESGDSVSEYSKHTTAVEWIEMGYLGVISSQQDALNKPGHIIDYGCGPGFFAAYLAEEYKQKITGVDISQEMINHCENEYKNTDLSFYQVGENKLAFAENNSIDGVVSCYVLMQIPSHDEQIAICEEIYRVLKPGAKFTMLTMNPAYTGVQFDFLRNGDVDRVYSAGEKMTTELQTDHGTLELEDVYWPTQYYLNAFSRAGFSHIKCVEHCPAFGDNQDKAQFLIVEGIKAE</sequence>
<dbReference type="PANTHER" id="PTHR43591">
    <property type="entry name" value="METHYLTRANSFERASE"/>
    <property type="match status" value="1"/>
</dbReference>
<proteinExistence type="predicted"/>
<dbReference type="CDD" id="cd02440">
    <property type="entry name" value="AdoMet_MTases"/>
    <property type="match status" value="1"/>
</dbReference>
<feature type="domain" description="Methyltransferase" evidence="1">
    <location>
        <begin position="46"/>
        <end position="140"/>
    </location>
</feature>
<comment type="caution">
    <text evidence="2">The sequence shown here is derived from an EMBL/GenBank/DDBJ whole genome shotgun (WGS) entry which is preliminary data.</text>
</comment>
<dbReference type="Gene3D" id="3.40.50.150">
    <property type="entry name" value="Vaccinia Virus protein VP39"/>
    <property type="match status" value="1"/>
</dbReference>
<dbReference type="InterPro" id="IPR029063">
    <property type="entry name" value="SAM-dependent_MTases_sf"/>
</dbReference>
<dbReference type="AlphaFoldDB" id="A0A0F6ADY1"/>
<evidence type="ECO:0000259" key="1">
    <source>
        <dbReference type="Pfam" id="PF13649"/>
    </source>
</evidence>
<dbReference type="InterPro" id="IPR041698">
    <property type="entry name" value="Methyltransf_25"/>
</dbReference>